<dbReference type="Gene3D" id="1.10.940.10">
    <property type="entry name" value="NusB-like"/>
    <property type="match status" value="1"/>
</dbReference>
<comment type="function">
    <text evidence="6">Involved in transcription antitermination. Required for transcription of ribosomal RNA (rRNA) genes. Binds specifically to the boxA antiterminator sequence of the ribosomal RNA (rrn) operons.</text>
</comment>
<dbReference type="InterPro" id="IPR011605">
    <property type="entry name" value="NusB_fam"/>
</dbReference>
<dbReference type="GO" id="GO:0003723">
    <property type="term" value="F:RNA binding"/>
    <property type="evidence" value="ECO:0007669"/>
    <property type="project" value="UniProtKB-UniRule"/>
</dbReference>
<dbReference type="GO" id="GO:0006353">
    <property type="term" value="P:DNA-templated transcription termination"/>
    <property type="evidence" value="ECO:0007669"/>
    <property type="project" value="UniProtKB-UniRule"/>
</dbReference>
<dbReference type="EMBL" id="DSUT01000152">
    <property type="protein sequence ID" value="HGK28738.1"/>
    <property type="molecule type" value="Genomic_DNA"/>
</dbReference>
<evidence type="ECO:0000256" key="5">
    <source>
        <dbReference type="ARBA" id="ARBA00023163"/>
    </source>
</evidence>
<evidence type="ECO:0000256" key="2">
    <source>
        <dbReference type="ARBA" id="ARBA00022814"/>
    </source>
</evidence>
<proteinExistence type="inferred from homology"/>
<keyword evidence="3 6" id="KW-0694">RNA-binding</keyword>
<gene>
    <name evidence="6 8" type="primary">nusB</name>
    <name evidence="8" type="ORF">ENS41_07270</name>
</gene>
<evidence type="ECO:0000256" key="3">
    <source>
        <dbReference type="ARBA" id="ARBA00022884"/>
    </source>
</evidence>
<dbReference type="Pfam" id="PF01029">
    <property type="entry name" value="NusB"/>
    <property type="match status" value="1"/>
</dbReference>
<evidence type="ECO:0000256" key="1">
    <source>
        <dbReference type="ARBA" id="ARBA00005952"/>
    </source>
</evidence>
<organism evidence="8">
    <name type="scientific">candidate division WOR-3 bacterium</name>
    <dbReference type="NCBI Taxonomy" id="2052148"/>
    <lineage>
        <taxon>Bacteria</taxon>
        <taxon>Bacteria division WOR-3</taxon>
    </lineage>
</organism>
<keyword evidence="5 6" id="KW-0804">Transcription</keyword>
<dbReference type="HAMAP" id="MF_00073">
    <property type="entry name" value="NusB"/>
    <property type="match status" value="1"/>
</dbReference>
<dbReference type="GO" id="GO:0031564">
    <property type="term" value="P:transcription antitermination"/>
    <property type="evidence" value="ECO:0007669"/>
    <property type="project" value="UniProtKB-KW"/>
</dbReference>
<protein>
    <recommendedName>
        <fullName evidence="6">Transcription antitermination protein NusB</fullName>
    </recommendedName>
    <alternativeName>
        <fullName evidence="6">Antitermination factor NusB</fullName>
    </alternativeName>
</protein>
<evidence type="ECO:0000256" key="6">
    <source>
        <dbReference type="HAMAP-Rule" id="MF_00073"/>
    </source>
</evidence>
<dbReference type="InterPro" id="IPR035926">
    <property type="entry name" value="NusB-like_sf"/>
</dbReference>
<dbReference type="AlphaFoldDB" id="A0A7C4GH79"/>
<evidence type="ECO:0000256" key="4">
    <source>
        <dbReference type="ARBA" id="ARBA00023015"/>
    </source>
</evidence>
<comment type="similarity">
    <text evidence="1 6">Belongs to the NusB family.</text>
</comment>
<dbReference type="PANTHER" id="PTHR11078:SF3">
    <property type="entry name" value="ANTITERMINATION NUSB DOMAIN-CONTAINING PROTEIN"/>
    <property type="match status" value="1"/>
</dbReference>
<evidence type="ECO:0000313" key="8">
    <source>
        <dbReference type="EMBL" id="HGK28738.1"/>
    </source>
</evidence>
<dbReference type="GO" id="GO:0005829">
    <property type="term" value="C:cytosol"/>
    <property type="evidence" value="ECO:0007669"/>
    <property type="project" value="TreeGrafter"/>
</dbReference>
<evidence type="ECO:0000259" key="7">
    <source>
        <dbReference type="Pfam" id="PF01029"/>
    </source>
</evidence>
<dbReference type="InterPro" id="IPR006027">
    <property type="entry name" value="NusB_RsmB_TIM44"/>
</dbReference>
<dbReference type="PANTHER" id="PTHR11078">
    <property type="entry name" value="N UTILIZATION SUBSTANCE PROTEIN B-RELATED"/>
    <property type="match status" value="1"/>
</dbReference>
<feature type="domain" description="NusB/RsmB/TIM44" evidence="7">
    <location>
        <begin position="7"/>
        <end position="131"/>
    </location>
</feature>
<keyword evidence="2 6" id="KW-0889">Transcription antitermination</keyword>
<sequence length="148" mass="17180">MTQRRLARECALEVLYRLELVGDEPEDTIQELLVRKNPSDEGETHLRRIVATVQTRRREIDLTLRRHLRRWRLERLKMLDRSILRIGCAELLFFDDVPPKVAINEAVDIAKKFSDDDSGRFVNGVLDGISRECRPVKTEEGKNEPGAE</sequence>
<keyword evidence="4 6" id="KW-0805">Transcription regulation</keyword>
<reference evidence="8" key="1">
    <citation type="journal article" date="2020" name="mSystems">
        <title>Genome- and Community-Level Interaction Insights into Carbon Utilization and Element Cycling Functions of Hydrothermarchaeota in Hydrothermal Sediment.</title>
        <authorList>
            <person name="Zhou Z."/>
            <person name="Liu Y."/>
            <person name="Xu W."/>
            <person name="Pan J."/>
            <person name="Luo Z.H."/>
            <person name="Li M."/>
        </authorList>
    </citation>
    <scope>NUCLEOTIDE SEQUENCE [LARGE SCALE GENOMIC DNA]</scope>
    <source>
        <strain evidence="8">SpSt-488</strain>
    </source>
</reference>
<accession>A0A7C4GH79</accession>
<comment type="caution">
    <text evidence="8">The sequence shown here is derived from an EMBL/GenBank/DDBJ whole genome shotgun (WGS) entry which is preliminary data.</text>
</comment>
<dbReference type="SUPFAM" id="SSF48013">
    <property type="entry name" value="NusB-like"/>
    <property type="match status" value="1"/>
</dbReference>
<dbReference type="NCBIfam" id="TIGR01951">
    <property type="entry name" value="nusB"/>
    <property type="match status" value="1"/>
</dbReference>
<name>A0A7C4GH79_UNCW3</name>